<reference evidence="2 3" key="1">
    <citation type="journal article" date="2016" name="Mol. Biol. Evol.">
        <title>Comparative Genomics of Early-Diverging Mushroom-Forming Fungi Provides Insights into the Origins of Lignocellulose Decay Capabilities.</title>
        <authorList>
            <person name="Nagy L.G."/>
            <person name="Riley R."/>
            <person name="Tritt A."/>
            <person name="Adam C."/>
            <person name="Daum C."/>
            <person name="Floudas D."/>
            <person name="Sun H."/>
            <person name="Yadav J.S."/>
            <person name="Pangilinan J."/>
            <person name="Larsson K.H."/>
            <person name="Matsuura K."/>
            <person name="Barry K."/>
            <person name="Labutti K."/>
            <person name="Kuo R."/>
            <person name="Ohm R.A."/>
            <person name="Bhattacharya S.S."/>
            <person name="Shirouzu T."/>
            <person name="Yoshinaga Y."/>
            <person name="Martin F.M."/>
            <person name="Grigoriev I.V."/>
            <person name="Hibbett D.S."/>
        </authorList>
    </citation>
    <scope>NUCLEOTIDE SEQUENCE [LARGE SCALE GENOMIC DNA]</scope>
    <source>
        <strain evidence="2 3">HHB12029</strain>
    </source>
</reference>
<sequence>MGDPASPLAFLIYISDFNTTPHADDVILNGVPVSHLEHADDVVLFSTSEAGLQSKLDDLAAWASLNQMQVNLQKTVIMAFPRPYARTQLQKPQLYLYGQVLTISQKQAYVGVTFSTESSNLWDAHIRLCEKRARLAANKILFIESHVGSLPPWEGRLLYRSQIDPHLTWACEVTGCGTLKQLDRIEDVQHYFLRRLLGLQSRSQLCVLFSELDISPLRFRRLELQLRYTQHLLSLPADHLARCALDQAVVNARSRAHSWYAQLRSTCTARELQLSDAPTEVEIEDALSNLSDRVRQYVATAINSSAKLDLLQARRDFSTGRPRPVPVMQFRPYLRIASTELRHAVTRLLLSEHSLSVERLRWRDGRPYDIPREARLCRFCRTAVEEPLHCLFHCRSSQDLCTARKAFWSSLTRKLPSHWSLPDLRNLDAEDLFHLLLSVPTTVDILAALCARVMNIYETHPRFIPSLDDIADLSEDS</sequence>
<evidence type="ECO:0000313" key="3">
    <source>
        <dbReference type="Proteomes" id="UP000077266"/>
    </source>
</evidence>
<dbReference type="InParanoid" id="A0A166B7R1"/>
<evidence type="ECO:0000313" key="2">
    <source>
        <dbReference type="EMBL" id="KZV98669.1"/>
    </source>
</evidence>
<keyword evidence="3" id="KW-1185">Reference proteome</keyword>
<name>A0A166B7R1_EXIGL</name>
<dbReference type="EMBL" id="KV425916">
    <property type="protein sequence ID" value="KZV98669.1"/>
    <property type="molecule type" value="Genomic_DNA"/>
</dbReference>
<dbReference type="InterPro" id="IPR000477">
    <property type="entry name" value="RT_dom"/>
</dbReference>
<accession>A0A166B7R1</accession>
<feature type="domain" description="Reverse transcriptase" evidence="1">
    <location>
        <begin position="1"/>
        <end position="114"/>
    </location>
</feature>
<dbReference type="AlphaFoldDB" id="A0A166B7R1"/>
<dbReference type="PANTHER" id="PTHR47027">
    <property type="entry name" value="REVERSE TRANSCRIPTASE DOMAIN-CONTAINING PROTEIN"/>
    <property type="match status" value="1"/>
</dbReference>
<proteinExistence type="predicted"/>
<dbReference type="PROSITE" id="PS50878">
    <property type="entry name" value="RT_POL"/>
    <property type="match status" value="1"/>
</dbReference>
<protein>
    <recommendedName>
        <fullName evidence="1">Reverse transcriptase domain-containing protein</fullName>
    </recommendedName>
</protein>
<evidence type="ECO:0000259" key="1">
    <source>
        <dbReference type="PROSITE" id="PS50878"/>
    </source>
</evidence>
<dbReference type="Pfam" id="PF00078">
    <property type="entry name" value="RVT_1"/>
    <property type="match status" value="1"/>
</dbReference>
<gene>
    <name evidence="2" type="ORF">EXIGLDRAFT_669347</name>
</gene>
<dbReference type="OrthoDB" id="2802125at2759"/>
<organism evidence="2 3">
    <name type="scientific">Exidia glandulosa HHB12029</name>
    <dbReference type="NCBI Taxonomy" id="1314781"/>
    <lineage>
        <taxon>Eukaryota</taxon>
        <taxon>Fungi</taxon>
        <taxon>Dikarya</taxon>
        <taxon>Basidiomycota</taxon>
        <taxon>Agaricomycotina</taxon>
        <taxon>Agaricomycetes</taxon>
        <taxon>Auriculariales</taxon>
        <taxon>Exidiaceae</taxon>
        <taxon>Exidia</taxon>
    </lineage>
</organism>
<dbReference type="PANTHER" id="PTHR47027:SF20">
    <property type="entry name" value="REVERSE TRANSCRIPTASE-LIKE PROTEIN WITH RNA-DIRECTED DNA POLYMERASE DOMAIN"/>
    <property type="match status" value="1"/>
</dbReference>
<dbReference type="STRING" id="1314781.A0A166B7R1"/>
<dbReference type="Proteomes" id="UP000077266">
    <property type="component" value="Unassembled WGS sequence"/>
</dbReference>